<sequence length="66" mass="7215">MLCSTGLSQETNKWCFIVSQSWMRMTYDLHAAELPAYTPFFGYMGAACAQVLGLYGMIVALIIGAA</sequence>
<evidence type="ECO:0000313" key="3">
    <source>
        <dbReference type="Proteomes" id="UP000230423"/>
    </source>
</evidence>
<dbReference type="OrthoDB" id="1744869at2759"/>
<name>A0A2G9TWT6_TELCI</name>
<keyword evidence="1" id="KW-0472">Membrane</keyword>
<proteinExistence type="predicted"/>
<keyword evidence="1" id="KW-1133">Transmembrane helix</keyword>
<keyword evidence="1" id="KW-0812">Transmembrane</keyword>
<accession>A0A2G9TWT6</accession>
<feature type="transmembrane region" description="Helical" evidence="1">
    <location>
        <begin position="40"/>
        <end position="63"/>
    </location>
</feature>
<dbReference type="EMBL" id="KZ352197">
    <property type="protein sequence ID" value="PIO62368.1"/>
    <property type="molecule type" value="Genomic_DNA"/>
</dbReference>
<organism evidence="2 3">
    <name type="scientific">Teladorsagia circumcincta</name>
    <name type="common">Brown stomach worm</name>
    <name type="synonym">Ostertagia circumcincta</name>
    <dbReference type="NCBI Taxonomy" id="45464"/>
    <lineage>
        <taxon>Eukaryota</taxon>
        <taxon>Metazoa</taxon>
        <taxon>Ecdysozoa</taxon>
        <taxon>Nematoda</taxon>
        <taxon>Chromadorea</taxon>
        <taxon>Rhabditida</taxon>
        <taxon>Rhabditina</taxon>
        <taxon>Rhabditomorpha</taxon>
        <taxon>Strongyloidea</taxon>
        <taxon>Trichostrongylidae</taxon>
        <taxon>Teladorsagia</taxon>
    </lineage>
</organism>
<protein>
    <submittedName>
        <fullName evidence="2">Uncharacterized protein</fullName>
    </submittedName>
</protein>
<keyword evidence="3" id="KW-1185">Reference proteome</keyword>
<evidence type="ECO:0000313" key="2">
    <source>
        <dbReference type="EMBL" id="PIO62368.1"/>
    </source>
</evidence>
<gene>
    <name evidence="2" type="ORF">TELCIR_16078</name>
</gene>
<reference evidence="2 3" key="1">
    <citation type="submission" date="2015-09" db="EMBL/GenBank/DDBJ databases">
        <title>Draft genome of the parasitic nematode Teladorsagia circumcincta isolate WARC Sus (inbred).</title>
        <authorList>
            <person name="Mitreva M."/>
        </authorList>
    </citation>
    <scope>NUCLEOTIDE SEQUENCE [LARGE SCALE GENOMIC DNA]</scope>
    <source>
        <strain evidence="2 3">S</strain>
    </source>
</reference>
<dbReference type="Proteomes" id="UP000230423">
    <property type="component" value="Unassembled WGS sequence"/>
</dbReference>
<evidence type="ECO:0000256" key="1">
    <source>
        <dbReference type="SAM" id="Phobius"/>
    </source>
</evidence>
<dbReference type="AlphaFoldDB" id="A0A2G9TWT6"/>